<dbReference type="AlphaFoldDB" id="A0A2T4YY77"/>
<evidence type="ECO:0000256" key="1">
    <source>
        <dbReference type="ARBA" id="ARBA00008909"/>
    </source>
</evidence>
<dbReference type="EMBL" id="PZZP01000009">
    <property type="protein sequence ID" value="PTM51510.1"/>
    <property type="molecule type" value="Genomic_DNA"/>
</dbReference>
<dbReference type="GO" id="GO:0006260">
    <property type="term" value="P:DNA replication"/>
    <property type="evidence" value="ECO:0007669"/>
    <property type="project" value="UniProtKB-KW"/>
</dbReference>
<dbReference type="OrthoDB" id="5540934at2"/>
<accession>A0A2T4YY77</accession>
<sequence>MPNNSIPESAPTLQDRTKQGKERPWRKHKQESINLEESYTRLGIENKAERVAQCGCRLVFRECQSGHGKKLVAGYFCQVRLCPMCAWRRSMLVFKQTNDILHEATKERKLRFLFLTLTCRNVHSEELAETLDKLFKAWGKLSRRKAFKDSVVGWFRALEVTHKMHSDEYHPHFHAILAVSPSYFKKKEKYITQDEWVKLWQKSLGVDYTPIVDIRTAKPKRKGQGMESTVAEAAKYTVKPGDFLDPSDEMGTDLAVDTLDSALHSRRLVAYGGLFKEIRKRLKQTDAEKADLVKIDEDGAPEGCTCEICGAIMQEVAYKWHVGLKNYIAE</sequence>
<organism evidence="4 5">
    <name type="scientific">Desmospora activa DSM 45169</name>
    <dbReference type="NCBI Taxonomy" id="1121389"/>
    <lineage>
        <taxon>Bacteria</taxon>
        <taxon>Bacillati</taxon>
        <taxon>Bacillota</taxon>
        <taxon>Bacilli</taxon>
        <taxon>Bacillales</taxon>
        <taxon>Thermoactinomycetaceae</taxon>
        <taxon>Desmospora</taxon>
    </lineage>
</organism>
<keyword evidence="2" id="KW-0235">DNA replication</keyword>
<evidence type="ECO:0000313" key="5">
    <source>
        <dbReference type="Proteomes" id="UP000241639"/>
    </source>
</evidence>
<evidence type="ECO:0000256" key="3">
    <source>
        <dbReference type="SAM" id="MobiDB-lite"/>
    </source>
</evidence>
<keyword evidence="5" id="KW-1185">Reference proteome</keyword>
<proteinExistence type="inferred from homology"/>
<name>A0A2T4YY77_9BACL</name>
<evidence type="ECO:0000313" key="4">
    <source>
        <dbReference type="EMBL" id="PTM51510.1"/>
    </source>
</evidence>
<dbReference type="Proteomes" id="UP000241639">
    <property type="component" value="Unassembled WGS sequence"/>
</dbReference>
<feature type="compositionally biased region" description="Polar residues" evidence="3">
    <location>
        <begin position="1"/>
        <end position="14"/>
    </location>
</feature>
<dbReference type="Pfam" id="PF01446">
    <property type="entry name" value="Rep_1"/>
    <property type="match status" value="1"/>
</dbReference>
<feature type="region of interest" description="Disordered" evidence="3">
    <location>
        <begin position="1"/>
        <end position="29"/>
    </location>
</feature>
<dbReference type="InterPro" id="IPR000989">
    <property type="entry name" value="Rep"/>
</dbReference>
<dbReference type="RefSeq" id="WP_107728724.1">
    <property type="nucleotide sequence ID" value="NZ_PZZP01000009.1"/>
</dbReference>
<comment type="caution">
    <text evidence="4">The sequence shown here is derived from an EMBL/GenBank/DDBJ whole genome shotgun (WGS) entry which is preliminary data.</text>
</comment>
<evidence type="ECO:0000256" key="2">
    <source>
        <dbReference type="ARBA" id="ARBA00022705"/>
    </source>
</evidence>
<dbReference type="GO" id="GO:0003677">
    <property type="term" value="F:DNA binding"/>
    <property type="evidence" value="ECO:0007669"/>
    <property type="project" value="InterPro"/>
</dbReference>
<gene>
    <name evidence="4" type="ORF">C8J48_3773</name>
</gene>
<reference evidence="4 5" key="1">
    <citation type="submission" date="2018-04" db="EMBL/GenBank/DDBJ databases">
        <title>Genomic Encyclopedia of Archaeal and Bacterial Type Strains, Phase II (KMG-II): from individual species to whole genera.</title>
        <authorList>
            <person name="Goeker M."/>
        </authorList>
    </citation>
    <scope>NUCLEOTIDE SEQUENCE [LARGE SCALE GENOMIC DNA]</scope>
    <source>
        <strain evidence="4 5">DSM 45169</strain>
    </source>
</reference>
<comment type="similarity">
    <text evidence="1">Belongs to the Gram-positive plasmids replication protein type 1 family.</text>
</comment>
<protein>
    <submittedName>
        <fullName evidence="4">Plasmid rolling circle replication initiator protein Rep</fullName>
    </submittedName>
</protein>